<evidence type="ECO:0000313" key="7">
    <source>
        <dbReference type="EMBL" id="SVA32032.1"/>
    </source>
</evidence>
<dbReference type="HAMAP" id="MF_00916">
    <property type="entry name" value="QueG"/>
    <property type="match status" value="1"/>
</dbReference>
<dbReference type="AlphaFoldDB" id="A0A381UV42"/>
<dbReference type="InterPro" id="IPR013542">
    <property type="entry name" value="QueG_DUF1730"/>
</dbReference>
<keyword evidence="1" id="KW-0408">Iron</keyword>
<dbReference type="PANTHER" id="PTHR30002:SF4">
    <property type="entry name" value="EPOXYQUEUOSINE REDUCTASE"/>
    <property type="match status" value="1"/>
</dbReference>
<dbReference type="SUPFAM" id="SSF54862">
    <property type="entry name" value="4Fe-4S ferredoxins"/>
    <property type="match status" value="1"/>
</dbReference>
<keyword evidence="3" id="KW-0819">tRNA processing</keyword>
<sequence>MAQNPNAIKTLIRQWSKELGFDGFGVAGIEIHKDEKYLQSWLKKKFHGSMNYMEKHGLKRSRPDVLLPGTIRVISLKMHYFSREKDQALELLKKSEVAYIANYAVSNDYHQIIKKRLKVIIAKIRNYSELQGQNYFVDSAPVLERALARNAGLGWIGKNTNLIHNSSGSWFFLAEIFTDIPLPIDRSSKNHCGNCSACIDICPTQAFTMPYQLDARKCISYLTIENKQSIPVELRPAIGNRIFGCDDCQIICPFNKFAKKIEINDLLPKGELLDQPLEQLFLWSEKEWEDATQGTALTRAGYDGWLRNIAVALGNARTTARIVDALRLRNNRQSQMVNEHIFWALEQHQKKSSQ</sequence>
<dbReference type="InterPro" id="IPR017896">
    <property type="entry name" value="4Fe4S_Fe-S-bd"/>
</dbReference>
<dbReference type="PROSITE" id="PS51379">
    <property type="entry name" value="4FE4S_FER_2"/>
    <property type="match status" value="1"/>
</dbReference>
<keyword evidence="1" id="KW-0004">4Fe-4S</keyword>
<feature type="domain" description="4Fe-4S ferredoxin-type" evidence="6">
    <location>
        <begin position="180"/>
        <end position="212"/>
    </location>
</feature>
<dbReference type="Pfam" id="PF13484">
    <property type="entry name" value="Fer4_16"/>
    <property type="match status" value="1"/>
</dbReference>
<keyword evidence="2" id="KW-0963">Cytoplasm</keyword>
<dbReference type="InterPro" id="IPR004453">
    <property type="entry name" value="QueG"/>
</dbReference>
<accession>A0A381UV42</accession>
<evidence type="ECO:0000256" key="1">
    <source>
        <dbReference type="ARBA" id="ARBA00022485"/>
    </source>
</evidence>
<evidence type="ECO:0000256" key="3">
    <source>
        <dbReference type="ARBA" id="ARBA00022694"/>
    </source>
</evidence>
<dbReference type="PROSITE" id="PS00198">
    <property type="entry name" value="4FE4S_FER_1"/>
    <property type="match status" value="1"/>
</dbReference>
<dbReference type="InterPro" id="IPR017900">
    <property type="entry name" value="4Fe4S_Fe_S_CS"/>
</dbReference>
<dbReference type="GO" id="GO:0051539">
    <property type="term" value="F:4 iron, 4 sulfur cluster binding"/>
    <property type="evidence" value="ECO:0007669"/>
    <property type="project" value="UniProtKB-KW"/>
</dbReference>
<reference evidence="7" key="1">
    <citation type="submission" date="2018-05" db="EMBL/GenBank/DDBJ databases">
        <authorList>
            <person name="Lanie J.A."/>
            <person name="Ng W.-L."/>
            <person name="Kazmierczak K.M."/>
            <person name="Andrzejewski T.M."/>
            <person name="Davidsen T.M."/>
            <person name="Wayne K.J."/>
            <person name="Tettelin H."/>
            <person name="Glass J.I."/>
            <person name="Rusch D."/>
            <person name="Podicherti R."/>
            <person name="Tsui H.-C.T."/>
            <person name="Winkler M.E."/>
        </authorList>
    </citation>
    <scope>NUCLEOTIDE SEQUENCE</scope>
</reference>
<proteinExistence type="inferred from homology"/>
<keyword evidence="4" id="KW-0671">Queuosine biosynthesis</keyword>
<dbReference type="GO" id="GO:0052693">
    <property type="term" value="F:epoxyqueuosine reductase activity"/>
    <property type="evidence" value="ECO:0007669"/>
    <property type="project" value="TreeGrafter"/>
</dbReference>
<keyword evidence="1" id="KW-0479">Metal-binding</keyword>
<gene>
    <name evidence="7" type="ORF">METZ01_LOCUS84886</name>
</gene>
<keyword evidence="1" id="KW-0411">Iron-sulfur</keyword>
<evidence type="ECO:0000256" key="5">
    <source>
        <dbReference type="ARBA" id="ARBA00023002"/>
    </source>
</evidence>
<evidence type="ECO:0000256" key="2">
    <source>
        <dbReference type="ARBA" id="ARBA00022490"/>
    </source>
</evidence>
<dbReference type="PANTHER" id="PTHR30002">
    <property type="entry name" value="EPOXYQUEUOSINE REDUCTASE"/>
    <property type="match status" value="1"/>
</dbReference>
<name>A0A381UV42_9ZZZZ</name>
<dbReference type="Gene3D" id="3.30.70.20">
    <property type="match status" value="1"/>
</dbReference>
<dbReference type="Pfam" id="PF08331">
    <property type="entry name" value="QueG_DUF1730"/>
    <property type="match status" value="1"/>
</dbReference>
<dbReference type="GO" id="GO:0008616">
    <property type="term" value="P:tRNA queuosine(34) biosynthetic process"/>
    <property type="evidence" value="ECO:0007669"/>
    <property type="project" value="UniProtKB-KW"/>
</dbReference>
<evidence type="ECO:0000259" key="6">
    <source>
        <dbReference type="PROSITE" id="PS51379"/>
    </source>
</evidence>
<protein>
    <recommendedName>
        <fullName evidence="6">4Fe-4S ferredoxin-type domain-containing protein</fullName>
    </recommendedName>
</protein>
<organism evidence="7">
    <name type="scientific">marine metagenome</name>
    <dbReference type="NCBI Taxonomy" id="408172"/>
    <lineage>
        <taxon>unclassified sequences</taxon>
        <taxon>metagenomes</taxon>
        <taxon>ecological metagenomes</taxon>
    </lineage>
</organism>
<dbReference type="NCBIfam" id="TIGR00276">
    <property type="entry name" value="tRNA epoxyqueuosine(34) reductase QueG"/>
    <property type="match status" value="1"/>
</dbReference>
<dbReference type="EMBL" id="UINC01007207">
    <property type="protein sequence ID" value="SVA32032.1"/>
    <property type="molecule type" value="Genomic_DNA"/>
</dbReference>
<keyword evidence="5" id="KW-0560">Oxidoreductase</keyword>
<evidence type="ECO:0000256" key="4">
    <source>
        <dbReference type="ARBA" id="ARBA00022785"/>
    </source>
</evidence>